<evidence type="ECO:0000313" key="2">
    <source>
        <dbReference type="Proteomes" id="UP000310189"/>
    </source>
</evidence>
<dbReference type="AlphaFoldDB" id="A0A4V4LSQ0"/>
<dbReference type="EMBL" id="SPNW01000057">
    <property type="protein sequence ID" value="TIA87383.1"/>
    <property type="molecule type" value="Genomic_DNA"/>
</dbReference>
<evidence type="ECO:0000313" key="1">
    <source>
        <dbReference type="EMBL" id="TIA87383.1"/>
    </source>
</evidence>
<accession>A0A4V4LSQ0</accession>
<dbReference type="GO" id="GO:0003735">
    <property type="term" value="F:structural constituent of ribosome"/>
    <property type="evidence" value="ECO:0007669"/>
    <property type="project" value="InterPro"/>
</dbReference>
<sequence length="106" mass="12118">MVLPKPVLEFAKQAQLNTLKSASGHKLPLLLSKLPKVESGTRVAQYRWKGVSDKDTFWTVTRYNLRGGSHGKVYGRLTWKGKEVTNQPDELIKGAIKYNWRLVEHQ</sequence>
<organism evidence="1 2">
    <name type="scientific">Wallemia hederae</name>
    <dbReference type="NCBI Taxonomy" id="1540922"/>
    <lineage>
        <taxon>Eukaryota</taxon>
        <taxon>Fungi</taxon>
        <taxon>Dikarya</taxon>
        <taxon>Basidiomycota</taxon>
        <taxon>Wallemiomycotina</taxon>
        <taxon>Wallemiomycetes</taxon>
        <taxon>Wallemiales</taxon>
        <taxon>Wallemiaceae</taxon>
        <taxon>Wallemia</taxon>
    </lineage>
</organism>
<dbReference type="OrthoDB" id="16434at2759"/>
<reference evidence="1 2" key="1">
    <citation type="submission" date="2019-03" db="EMBL/GenBank/DDBJ databases">
        <title>Sequencing 23 genomes of Wallemia ichthyophaga.</title>
        <authorList>
            <person name="Gostincar C."/>
        </authorList>
    </citation>
    <scope>NUCLEOTIDE SEQUENCE [LARGE SCALE GENOMIC DNA]</scope>
    <source>
        <strain evidence="1 2">EXF-5753</strain>
    </source>
</reference>
<proteinExistence type="predicted"/>
<gene>
    <name evidence="1" type="ORF">E3P99_03199</name>
</gene>
<protein>
    <submittedName>
        <fullName evidence="1">Uncharacterized protein</fullName>
    </submittedName>
</protein>
<dbReference type="Proteomes" id="UP000310189">
    <property type="component" value="Unassembled WGS sequence"/>
</dbReference>
<dbReference type="GO" id="GO:0005739">
    <property type="term" value="C:mitochondrion"/>
    <property type="evidence" value="ECO:0007669"/>
    <property type="project" value="InterPro"/>
</dbReference>
<dbReference type="InterPro" id="IPR032053">
    <property type="entry name" value="Ribosomal_mS34"/>
</dbReference>
<keyword evidence="2" id="KW-1185">Reference proteome</keyword>
<comment type="caution">
    <text evidence="1">The sequence shown here is derived from an EMBL/GenBank/DDBJ whole genome shotgun (WGS) entry which is preliminary data.</text>
</comment>
<name>A0A4V4LSQ0_9BASI</name>
<dbReference type="Pfam" id="PF16053">
    <property type="entry name" value="MRP-S34"/>
    <property type="match status" value="1"/>
</dbReference>